<evidence type="ECO:0000313" key="1">
    <source>
        <dbReference type="EMBL" id="RCW32502.1"/>
    </source>
</evidence>
<name>A0A2T0XFS9_9BACT</name>
<protein>
    <submittedName>
        <fullName evidence="1">Uncharacterized protein</fullName>
    </submittedName>
</protein>
<accession>A0A2T0XFS9</accession>
<proteinExistence type="predicted"/>
<keyword evidence="2" id="KW-1185">Reference proteome</keyword>
<reference evidence="1 2" key="1">
    <citation type="submission" date="2018-07" db="EMBL/GenBank/DDBJ databases">
        <title>Freshwater and sediment microbial communities from various areas in North America, analyzing microbe dynamics in response to fracking.</title>
        <authorList>
            <person name="Lamendella R."/>
        </authorList>
    </citation>
    <scope>NUCLEOTIDE SEQUENCE [LARGE SCALE GENOMIC DNA]</scope>
    <source>
        <strain evidence="1 2">160A</strain>
    </source>
</reference>
<organism evidence="1 2">
    <name type="scientific">Marinilabilia salmonicolor</name>
    <dbReference type="NCBI Taxonomy" id="989"/>
    <lineage>
        <taxon>Bacteria</taxon>
        <taxon>Pseudomonadati</taxon>
        <taxon>Bacteroidota</taxon>
        <taxon>Bacteroidia</taxon>
        <taxon>Marinilabiliales</taxon>
        <taxon>Marinilabiliaceae</taxon>
        <taxon>Marinilabilia</taxon>
    </lineage>
</organism>
<dbReference type="Proteomes" id="UP000252733">
    <property type="component" value="Unassembled WGS sequence"/>
</dbReference>
<evidence type="ECO:0000313" key="2">
    <source>
        <dbReference type="Proteomes" id="UP000252733"/>
    </source>
</evidence>
<sequence>MAITDLKRDRQDSAMKVLTNYREYPALKQLYPSGNLYIKMKLYEIV</sequence>
<dbReference type="EMBL" id="QPIZ01000015">
    <property type="protein sequence ID" value="RCW32502.1"/>
    <property type="molecule type" value="Genomic_DNA"/>
</dbReference>
<dbReference type="AlphaFoldDB" id="A0A2T0XFS9"/>
<gene>
    <name evidence="1" type="ORF">DFO77_11547</name>
</gene>
<comment type="caution">
    <text evidence="1">The sequence shown here is derived from an EMBL/GenBank/DDBJ whole genome shotgun (WGS) entry which is preliminary data.</text>
</comment>